<dbReference type="Gene3D" id="1.20.1250.20">
    <property type="entry name" value="MFS general substrate transporter like domains"/>
    <property type="match status" value="1"/>
</dbReference>
<dbReference type="Pfam" id="PF07690">
    <property type="entry name" value="MFS_1"/>
    <property type="match status" value="1"/>
</dbReference>
<keyword evidence="2" id="KW-0813">Transport</keyword>
<feature type="transmembrane region" description="Helical" evidence="7">
    <location>
        <begin position="357"/>
        <end position="379"/>
    </location>
</feature>
<feature type="transmembrane region" description="Helical" evidence="7">
    <location>
        <begin position="137"/>
        <end position="156"/>
    </location>
</feature>
<evidence type="ECO:0000256" key="1">
    <source>
        <dbReference type="ARBA" id="ARBA00004651"/>
    </source>
</evidence>
<evidence type="ECO:0000313" key="10">
    <source>
        <dbReference type="Proteomes" id="UP001178662"/>
    </source>
</evidence>
<feature type="transmembrane region" description="Helical" evidence="7">
    <location>
        <begin position="199"/>
        <end position="219"/>
    </location>
</feature>
<reference evidence="9" key="1">
    <citation type="submission" date="2023-03" db="EMBL/GenBank/DDBJ databases">
        <title>Andean soil-derived lignocellulolytic bacterial consortium as a source of novel taxa and putative plastic-active enzymes.</title>
        <authorList>
            <person name="Diaz-Garcia L."/>
            <person name="Chuvochina M."/>
            <person name="Feuerriegel G."/>
            <person name="Bunk B."/>
            <person name="Sproer C."/>
            <person name="Streit W.R."/>
            <person name="Rodriguez L.M."/>
            <person name="Overmann J."/>
            <person name="Jimenez D.J."/>
        </authorList>
    </citation>
    <scope>NUCLEOTIDE SEQUENCE</scope>
    <source>
        <strain evidence="9">MAG 2441</strain>
    </source>
</reference>
<evidence type="ECO:0000256" key="4">
    <source>
        <dbReference type="ARBA" id="ARBA00022692"/>
    </source>
</evidence>
<feature type="transmembrane region" description="Helical" evidence="7">
    <location>
        <begin position="231"/>
        <end position="247"/>
    </location>
</feature>
<dbReference type="Gene3D" id="1.20.1720.10">
    <property type="entry name" value="Multidrug resistance protein D"/>
    <property type="match status" value="1"/>
</dbReference>
<feature type="transmembrane region" description="Helical" evidence="7">
    <location>
        <begin position="304"/>
        <end position="321"/>
    </location>
</feature>
<feature type="transmembrane region" description="Helical" evidence="7">
    <location>
        <begin position="400"/>
        <end position="417"/>
    </location>
</feature>
<keyword evidence="4 7" id="KW-0812">Transmembrane</keyword>
<dbReference type="GO" id="GO:0022857">
    <property type="term" value="F:transmembrane transporter activity"/>
    <property type="evidence" value="ECO:0007669"/>
    <property type="project" value="InterPro"/>
</dbReference>
<dbReference type="EMBL" id="CP119317">
    <property type="protein sequence ID" value="WEK54131.1"/>
    <property type="molecule type" value="Genomic_DNA"/>
</dbReference>
<feature type="transmembrane region" description="Helical" evidence="7">
    <location>
        <begin position="12"/>
        <end position="32"/>
    </location>
</feature>
<protein>
    <submittedName>
        <fullName evidence="9">DHA2 family efflux MFS transporter permease subunit</fullName>
    </submittedName>
</protein>
<dbReference type="PANTHER" id="PTHR42718:SF24">
    <property type="entry name" value="MAJOR FACILITATOR SUPERFAMILY (MFS) PROFILE DOMAIN-CONTAINING PROTEIN"/>
    <property type="match status" value="1"/>
</dbReference>
<dbReference type="InterPro" id="IPR036259">
    <property type="entry name" value="MFS_trans_sf"/>
</dbReference>
<dbReference type="AlphaFoldDB" id="A0AA95EWB7"/>
<comment type="subcellular location">
    <subcellularLocation>
        <location evidence="1">Cell membrane</location>
        <topology evidence="1">Multi-pass membrane protein</topology>
    </subcellularLocation>
</comment>
<name>A0AA95EWB7_9BACL</name>
<feature type="transmembrane region" description="Helical" evidence="7">
    <location>
        <begin position="52"/>
        <end position="72"/>
    </location>
</feature>
<dbReference type="PRINTS" id="PR01036">
    <property type="entry name" value="TCRTETB"/>
</dbReference>
<dbReference type="InterPro" id="IPR020846">
    <property type="entry name" value="MFS_dom"/>
</dbReference>
<feature type="transmembrane region" description="Helical" evidence="7">
    <location>
        <begin position="437"/>
        <end position="458"/>
    </location>
</feature>
<dbReference type="SUPFAM" id="SSF103473">
    <property type="entry name" value="MFS general substrate transporter"/>
    <property type="match status" value="1"/>
</dbReference>
<dbReference type="Proteomes" id="UP001178662">
    <property type="component" value="Chromosome"/>
</dbReference>
<feature type="transmembrane region" description="Helical" evidence="7">
    <location>
        <begin position="79"/>
        <end position="97"/>
    </location>
</feature>
<accession>A0AA95EWB7</accession>
<evidence type="ECO:0000256" key="2">
    <source>
        <dbReference type="ARBA" id="ARBA00022448"/>
    </source>
</evidence>
<feature type="domain" description="Major facilitator superfamily (MFS) profile" evidence="8">
    <location>
        <begin position="14"/>
        <end position="463"/>
    </location>
</feature>
<sequence>MTEKSEKGVNKAILIAIILAGAFVLILNQTLLNTALPHIMSDLSIAATTGQWLITGFMLVNGVLIPISAFFISKFSSKNLFIAAMSFFALGTLVGATAQGFEVLFIGRILQACGAGIMMPLIQTMLLMMFPPEKRGAVMGLVGLVIAFAPAIGPTLAGWVLESYEWRALFYMMLPVVLIVIVLAQFVMKKETKHTNPKIDILSILLSTIGFSGLLYGFSSSGRQGWDSPEVWITIAVGAISLIVFTWRQFVIDTPLLHLRVFQNKTFSLSVIIGMVVMICNAGTQLLIPLYMQTARGYTALESGLMILPGAIVMGIMSPITGRIFDKIGLRPLAITGLSIAAVTAFLFSNITESTSYTYMVVVYAVLMFGISMIIMPIMTVGINQLKTEMIPHGTAVNNTLRTVAASIGMAILITIMSNKTNEAVKDKLTDPMVHGISAAFSVVASVAVVALVLSFFVKGKKGVTRVKKAA</sequence>
<feature type="transmembrane region" description="Helical" evidence="7">
    <location>
        <begin position="333"/>
        <end position="351"/>
    </location>
</feature>
<dbReference type="InterPro" id="IPR011701">
    <property type="entry name" value="MFS"/>
</dbReference>
<feature type="transmembrane region" description="Helical" evidence="7">
    <location>
        <begin position="109"/>
        <end position="130"/>
    </location>
</feature>
<dbReference type="InterPro" id="IPR004638">
    <property type="entry name" value="EmrB-like"/>
</dbReference>
<evidence type="ECO:0000259" key="8">
    <source>
        <dbReference type="PROSITE" id="PS50850"/>
    </source>
</evidence>
<dbReference type="GO" id="GO:0005886">
    <property type="term" value="C:plasma membrane"/>
    <property type="evidence" value="ECO:0007669"/>
    <property type="project" value="UniProtKB-SubCell"/>
</dbReference>
<dbReference type="PANTHER" id="PTHR42718">
    <property type="entry name" value="MAJOR FACILITATOR SUPERFAMILY MULTIDRUG TRANSPORTER MFSC"/>
    <property type="match status" value="1"/>
</dbReference>
<dbReference type="PROSITE" id="PS50850">
    <property type="entry name" value="MFS"/>
    <property type="match status" value="1"/>
</dbReference>
<evidence type="ECO:0000256" key="7">
    <source>
        <dbReference type="SAM" id="Phobius"/>
    </source>
</evidence>
<gene>
    <name evidence="9" type="ORF">P0Y55_16470</name>
</gene>
<keyword evidence="3" id="KW-1003">Cell membrane</keyword>
<keyword evidence="5 7" id="KW-1133">Transmembrane helix</keyword>
<evidence type="ECO:0000256" key="6">
    <source>
        <dbReference type="ARBA" id="ARBA00023136"/>
    </source>
</evidence>
<dbReference type="CDD" id="cd17503">
    <property type="entry name" value="MFS_LmrB_MDR_like"/>
    <property type="match status" value="1"/>
</dbReference>
<dbReference type="NCBIfam" id="TIGR00711">
    <property type="entry name" value="efflux_EmrB"/>
    <property type="match status" value="1"/>
</dbReference>
<keyword evidence="6 7" id="KW-0472">Membrane</keyword>
<feature type="transmembrane region" description="Helical" evidence="7">
    <location>
        <begin position="168"/>
        <end position="187"/>
    </location>
</feature>
<proteinExistence type="predicted"/>
<organism evidence="9 10">
    <name type="scientific">Candidatus Cohnella colombiensis</name>
    <dbReference type="NCBI Taxonomy" id="3121368"/>
    <lineage>
        <taxon>Bacteria</taxon>
        <taxon>Bacillati</taxon>
        <taxon>Bacillota</taxon>
        <taxon>Bacilli</taxon>
        <taxon>Bacillales</taxon>
        <taxon>Paenibacillaceae</taxon>
        <taxon>Cohnella</taxon>
    </lineage>
</organism>
<feature type="transmembrane region" description="Helical" evidence="7">
    <location>
        <begin position="267"/>
        <end position="292"/>
    </location>
</feature>
<keyword evidence="10" id="KW-1185">Reference proteome</keyword>
<evidence type="ECO:0000256" key="3">
    <source>
        <dbReference type="ARBA" id="ARBA00022475"/>
    </source>
</evidence>
<evidence type="ECO:0000256" key="5">
    <source>
        <dbReference type="ARBA" id="ARBA00022989"/>
    </source>
</evidence>
<evidence type="ECO:0000313" key="9">
    <source>
        <dbReference type="EMBL" id="WEK54131.1"/>
    </source>
</evidence>